<dbReference type="EMBL" id="UINC01046817">
    <property type="protein sequence ID" value="SVB55299.1"/>
    <property type="molecule type" value="Genomic_DNA"/>
</dbReference>
<evidence type="ECO:0000313" key="1">
    <source>
        <dbReference type="EMBL" id="SVB55299.1"/>
    </source>
</evidence>
<accession>A0A382EY05</accession>
<reference evidence="1" key="1">
    <citation type="submission" date="2018-05" db="EMBL/GenBank/DDBJ databases">
        <authorList>
            <person name="Lanie J.A."/>
            <person name="Ng W.-L."/>
            <person name="Kazmierczak K.M."/>
            <person name="Andrzejewski T.M."/>
            <person name="Davidsen T.M."/>
            <person name="Wayne K.J."/>
            <person name="Tettelin H."/>
            <person name="Glass J.I."/>
            <person name="Rusch D."/>
            <person name="Podicherti R."/>
            <person name="Tsui H.-C.T."/>
            <person name="Winkler M.E."/>
        </authorList>
    </citation>
    <scope>NUCLEOTIDE SEQUENCE</scope>
</reference>
<gene>
    <name evidence="1" type="ORF">METZ01_LOCUS208153</name>
</gene>
<organism evidence="1">
    <name type="scientific">marine metagenome</name>
    <dbReference type="NCBI Taxonomy" id="408172"/>
    <lineage>
        <taxon>unclassified sequences</taxon>
        <taxon>metagenomes</taxon>
        <taxon>ecological metagenomes</taxon>
    </lineage>
</organism>
<proteinExistence type="predicted"/>
<dbReference type="AlphaFoldDB" id="A0A382EY05"/>
<sequence>MAANTGSDVKNTTSDELLQRAVNLVPMLKSRAAHT</sequence>
<feature type="non-terminal residue" evidence="1">
    <location>
        <position position="35"/>
    </location>
</feature>
<name>A0A382EY05_9ZZZZ</name>
<protein>
    <submittedName>
        <fullName evidence="1">Uncharacterized protein</fullName>
    </submittedName>
</protein>